<organism evidence="3 4">
    <name type="scientific">Oceanicola granulosus (strain ATCC BAA-861 / DSM 15982 / KCTC 12143 / HTCC2516)</name>
    <dbReference type="NCBI Taxonomy" id="314256"/>
    <lineage>
        <taxon>Bacteria</taxon>
        <taxon>Pseudomonadati</taxon>
        <taxon>Pseudomonadota</taxon>
        <taxon>Alphaproteobacteria</taxon>
        <taxon>Rhodobacterales</taxon>
        <taxon>Roseobacteraceae</taxon>
        <taxon>Oceanicola</taxon>
    </lineage>
</organism>
<name>Q2CGH9_OCEGH</name>
<reference evidence="3 4" key="1">
    <citation type="journal article" date="2010" name="J. Bacteriol.">
        <title>Genome sequences of Oceanicola granulosus HTCC2516(T) and Oceanicola batsensis HTCC2597(TDelta).</title>
        <authorList>
            <person name="Thrash J.C."/>
            <person name="Cho J.C."/>
            <person name="Vergin K.L."/>
            <person name="Giovannoni S.J."/>
        </authorList>
    </citation>
    <scope>NUCLEOTIDE SEQUENCE [LARGE SCALE GENOMIC DNA]</scope>
    <source>
        <strain evidence="4">ATCC BAA-861 / DSM 15982 / KCTC 12143 / HTCC2516</strain>
    </source>
</reference>
<keyword evidence="4" id="KW-1185">Reference proteome</keyword>
<dbReference type="STRING" id="314256.OG2516_06736"/>
<dbReference type="EMBL" id="AAOT01000009">
    <property type="protein sequence ID" value="EAR51739.1"/>
    <property type="molecule type" value="Genomic_DNA"/>
</dbReference>
<dbReference type="PANTHER" id="PTHR34982:SF1">
    <property type="entry name" value="FLAGELLAR ASSEMBLY PROTEIN FLIH"/>
    <property type="match status" value="1"/>
</dbReference>
<dbReference type="RefSeq" id="WP_007254873.1">
    <property type="nucleotide sequence ID" value="NZ_CH724107.1"/>
</dbReference>
<dbReference type="eggNOG" id="COG1317">
    <property type="taxonomic scope" value="Bacteria"/>
</dbReference>
<comment type="caution">
    <text evidence="3">The sequence shown here is derived from an EMBL/GenBank/DDBJ whole genome shotgun (WGS) entry which is preliminary data.</text>
</comment>
<dbReference type="AlphaFoldDB" id="Q2CGH9"/>
<keyword evidence="1" id="KW-0813">Transport</keyword>
<protein>
    <submittedName>
        <fullName evidence="3">Flagellar motor switch protein</fullName>
    </submittedName>
</protein>
<keyword evidence="3" id="KW-0969">Cilium</keyword>
<dbReference type="Proteomes" id="UP000003635">
    <property type="component" value="Unassembled WGS sequence"/>
</dbReference>
<accession>Q2CGH9</accession>
<evidence type="ECO:0000256" key="1">
    <source>
        <dbReference type="ARBA" id="ARBA00022448"/>
    </source>
</evidence>
<dbReference type="InterPro" id="IPR051472">
    <property type="entry name" value="T3SS_Stator/FliH"/>
</dbReference>
<sequence>MTLEPLLFRNFDEPAEAPDAPPAYDAQELEAARQAAYAEGVAAGRQAAFEEAAQSLQAREAATLACLDARLGTLVSEAGAHRAALEEQMLDFVLSVAEQVLPEYVAAHGPARVEAELVRTIRLALGSPLLRVVVAPDTAPKVGARLEAAAAAHDYRGRLEVGTDERLAPGEATAAWETGFMEYSYPDVCDRILAALRGRRPAADRSTPSRSHADA</sequence>
<dbReference type="OrthoDB" id="7873045at2"/>
<keyword evidence="2" id="KW-0653">Protein transport</keyword>
<dbReference type="GO" id="GO:0015031">
    <property type="term" value="P:protein transport"/>
    <property type="evidence" value="ECO:0007669"/>
    <property type="project" value="UniProtKB-KW"/>
</dbReference>
<evidence type="ECO:0000313" key="3">
    <source>
        <dbReference type="EMBL" id="EAR51739.1"/>
    </source>
</evidence>
<keyword evidence="3" id="KW-0966">Cell projection</keyword>
<dbReference type="GO" id="GO:0005829">
    <property type="term" value="C:cytosol"/>
    <property type="evidence" value="ECO:0007669"/>
    <property type="project" value="TreeGrafter"/>
</dbReference>
<proteinExistence type="predicted"/>
<gene>
    <name evidence="3" type="ORF">OG2516_06736</name>
</gene>
<keyword evidence="3" id="KW-0282">Flagellum</keyword>
<evidence type="ECO:0000313" key="4">
    <source>
        <dbReference type="Proteomes" id="UP000003635"/>
    </source>
</evidence>
<dbReference type="PANTHER" id="PTHR34982">
    <property type="entry name" value="YOP PROTEINS TRANSLOCATION PROTEIN L"/>
    <property type="match status" value="1"/>
</dbReference>
<dbReference type="HOGENOM" id="CLU_107567_0_0_5"/>
<evidence type="ECO:0000256" key="2">
    <source>
        <dbReference type="ARBA" id="ARBA00022927"/>
    </source>
</evidence>